<feature type="domain" description="EGF-like" evidence="15">
    <location>
        <begin position="404"/>
        <end position="418"/>
    </location>
</feature>
<evidence type="ECO:0000256" key="6">
    <source>
        <dbReference type="ARBA" id="ARBA00023136"/>
    </source>
</evidence>
<dbReference type="InterPro" id="IPR051221">
    <property type="entry name" value="LDLR-related"/>
</dbReference>
<feature type="disulfide bond" evidence="11">
    <location>
        <begin position="321"/>
        <end position="336"/>
    </location>
</feature>
<evidence type="ECO:0000256" key="10">
    <source>
        <dbReference type="ARBA" id="ARBA00046288"/>
    </source>
</evidence>
<feature type="region of interest" description="Disordered" evidence="13">
    <location>
        <begin position="807"/>
        <end position="872"/>
    </location>
</feature>
<dbReference type="CDD" id="cd00112">
    <property type="entry name" value="LDLa"/>
    <property type="match status" value="6"/>
</dbReference>
<dbReference type="InterPro" id="IPR000742">
    <property type="entry name" value="EGF"/>
</dbReference>
<dbReference type="InterPro" id="IPR000033">
    <property type="entry name" value="LDLR_classB_rpt"/>
</dbReference>
<keyword evidence="6 14" id="KW-0472">Membrane</keyword>
<dbReference type="InterPro" id="IPR018097">
    <property type="entry name" value="EGF_Ca-bd_CS"/>
</dbReference>
<dbReference type="Pfam" id="PF00057">
    <property type="entry name" value="Ldl_recept_a"/>
    <property type="match status" value="7"/>
</dbReference>
<dbReference type="InterPro" id="IPR036055">
    <property type="entry name" value="LDL_receptor-like_sf"/>
</dbReference>
<evidence type="ECO:0000313" key="17">
    <source>
        <dbReference type="Proteomes" id="UP001176940"/>
    </source>
</evidence>
<reference evidence="16" key="1">
    <citation type="submission" date="2023-07" db="EMBL/GenBank/DDBJ databases">
        <authorList>
            <person name="Stuckert A."/>
        </authorList>
    </citation>
    <scope>NUCLEOTIDE SEQUENCE</scope>
</reference>
<dbReference type="InterPro" id="IPR011042">
    <property type="entry name" value="6-blade_b-propeller_TolB-like"/>
</dbReference>
<name>A0ABN9LAU7_9NEOB</name>
<feature type="repeat" description="LDL-receptor class B" evidence="12">
    <location>
        <begin position="639"/>
        <end position="683"/>
    </location>
</feature>
<keyword evidence="8" id="KW-0675">Receptor</keyword>
<evidence type="ECO:0000313" key="16">
    <source>
        <dbReference type="EMBL" id="CAJ0935741.1"/>
    </source>
</evidence>
<evidence type="ECO:0000256" key="5">
    <source>
        <dbReference type="ARBA" id="ARBA00022989"/>
    </source>
</evidence>
<feature type="disulfide bond" evidence="11">
    <location>
        <begin position="196"/>
        <end position="211"/>
    </location>
</feature>
<dbReference type="SUPFAM" id="SSF63825">
    <property type="entry name" value="YWTD domain"/>
    <property type="match status" value="1"/>
</dbReference>
<feature type="disulfide bond" evidence="11">
    <location>
        <begin position="282"/>
        <end position="297"/>
    </location>
</feature>
<feature type="disulfide bond" evidence="11">
    <location>
        <begin position="101"/>
        <end position="119"/>
    </location>
</feature>
<comment type="subcellular location">
    <subcellularLocation>
        <location evidence="10">Endomembrane system</location>
        <topology evidence="10">Single-pass type I membrane protein</topology>
    </subcellularLocation>
</comment>
<evidence type="ECO:0000256" key="3">
    <source>
        <dbReference type="ARBA" id="ARBA00022692"/>
    </source>
</evidence>
<evidence type="ECO:0000259" key="15">
    <source>
        <dbReference type="PROSITE" id="PS01186"/>
    </source>
</evidence>
<dbReference type="PROSITE" id="PS01187">
    <property type="entry name" value="EGF_CA"/>
    <property type="match status" value="1"/>
</dbReference>
<proteinExistence type="predicted"/>
<feature type="compositionally biased region" description="Low complexity" evidence="13">
    <location>
        <begin position="816"/>
        <end position="846"/>
    </location>
</feature>
<dbReference type="CDD" id="cd00054">
    <property type="entry name" value="EGF_CA"/>
    <property type="match status" value="1"/>
</dbReference>
<dbReference type="PROSITE" id="PS51120">
    <property type="entry name" value="LDLRB"/>
    <property type="match status" value="4"/>
</dbReference>
<feature type="disulfide bond" evidence="11">
    <location>
        <begin position="302"/>
        <end position="314"/>
    </location>
</feature>
<dbReference type="InterPro" id="IPR001881">
    <property type="entry name" value="EGF-like_Ca-bd_dom"/>
</dbReference>
<keyword evidence="1" id="KW-0245">EGF-like domain</keyword>
<dbReference type="Gene3D" id="4.10.400.10">
    <property type="entry name" value="Low-density Lipoprotein Receptor"/>
    <property type="match status" value="7"/>
</dbReference>
<dbReference type="PROSITE" id="PS50068">
    <property type="entry name" value="LDLRA_2"/>
    <property type="match status" value="7"/>
</dbReference>
<evidence type="ECO:0000256" key="4">
    <source>
        <dbReference type="ARBA" id="ARBA00022737"/>
    </source>
</evidence>
<accession>A0ABN9LAU7</accession>
<feature type="non-terminal residue" evidence="16">
    <location>
        <position position="959"/>
    </location>
</feature>
<dbReference type="Pfam" id="PF07645">
    <property type="entry name" value="EGF_CA"/>
    <property type="match status" value="1"/>
</dbReference>
<feature type="disulfide bond" evidence="11">
    <location>
        <begin position="263"/>
        <end position="275"/>
    </location>
</feature>
<dbReference type="PROSITE" id="PS01186">
    <property type="entry name" value="EGF_2"/>
    <property type="match status" value="1"/>
</dbReference>
<dbReference type="Gene3D" id="2.120.10.30">
    <property type="entry name" value="TolB, C-terminal domain"/>
    <property type="match status" value="1"/>
</dbReference>
<organism evidence="16 17">
    <name type="scientific">Ranitomeya imitator</name>
    <name type="common">mimic poison frog</name>
    <dbReference type="NCBI Taxonomy" id="111125"/>
    <lineage>
        <taxon>Eukaryota</taxon>
        <taxon>Metazoa</taxon>
        <taxon>Chordata</taxon>
        <taxon>Craniata</taxon>
        <taxon>Vertebrata</taxon>
        <taxon>Euteleostomi</taxon>
        <taxon>Amphibia</taxon>
        <taxon>Batrachia</taxon>
        <taxon>Anura</taxon>
        <taxon>Neobatrachia</taxon>
        <taxon>Hyloidea</taxon>
        <taxon>Dendrobatidae</taxon>
        <taxon>Dendrobatinae</taxon>
        <taxon>Ranitomeya</taxon>
    </lineage>
</organism>
<dbReference type="PROSITE" id="PS01209">
    <property type="entry name" value="LDLRA_1"/>
    <property type="match status" value="4"/>
</dbReference>
<dbReference type="Pfam" id="PF14670">
    <property type="entry name" value="FXa_inhibition"/>
    <property type="match status" value="1"/>
</dbReference>
<feature type="repeat" description="LDL-receptor class B" evidence="12">
    <location>
        <begin position="595"/>
        <end position="638"/>
    </location>
</feature>
<dbReference type="PANTHER" id="PTHR22722">
    <property type="entry name" value="LOW-DENSITY LIPOPROTEIN RECEPTOR-RELATED PROTEIN 2-RELATED"/>
    <property type="match status" value="1"/>
</dbReference>
<dbReference type="Gene3D" id="2.10.25.10">
    <property type="entry name" value="Laminin"/>
    <property type="match status" value="3"/>
</dbReference>
<dbReference type="SUPFAM" id="SSF57196">
    <property type="entry name" value="EGF/Laminin"/>
    <property type="match status" value="1"/>
</dbReference>
<dbReference type="Proteomes" id="UP001176940">
    <property type="component" value="Unassembled WGS sequence"/>
</dbReference>
<feature type="disulfide bond" evidence="11">
    <location>
        <begin position="270"/>
        <end position="288"/>
    </location>
</feature>
<evidence type="ECO:0000256" key="12">
    <source>
        <dbReference type="PROSITE-ProRule" id="PRU00461"/>
    </source>
</evidence>
<dbReference type="SMART" id="SM00192">
    <property type="entry name" value="LDLa"/>
    <property type="match status" value="7"/>
</dbReference>
<dbReference type="SUPFAM" id="SSF57184">
    <property type="entry name" value="Growth factor receptor domain"/>
    <property type="match status" value="1"/>
</dbReference>
<evidence type="ECO:0000256" key="9">
    <source>
        <dbReference type="ARBA" id="ARBA00023180"/>
    </source>
</evidence>
<keyword evidence="4" id="KW-0677">Repeat</keyword>
<keyword evidence="3 14" id="KW-0812">Transmembrane</keyword>
<feature type="disulfide bond" evidence="11">
    <location>
        <begin position="236"/>
        <end position="251"/>
    </location>
</feature>
<evidence type="ECO:0000256" key="13">
    <source>
        <dbReference type="SAM" id="MobiDB-lite"/>
    </source>
</evidence>
<dbReference type="InterPro" id="IPR049883">
    <property type="entry name" value="NOTCH1_EGF-like"/>
</dbReference>
<keyword evidence="5 14" id="KW-1133">Transmembrane helix</keyword>
<keyword evidence="7 11" id="KW-1015">Disulfide bond</keyword>
<sequence length="959" mass="106981">RKKNRDTEAPSPASLGVVLDILQFALEVFASWARGRETWALPYTYIHIYKGGMCLVVEGLICSITNMGPSRISEIFVLFLLIHLVSASSGITKCERNEFQCNDGKCIPYKWVCDGSEECRDGSDEFQEICHEKTCSSDQFSCGGRSNRCIPKSWQCDDQEDCENGSDEKDCTRKPCAFDDQFQCNSGMCISVAYVCDGDHDCDDSSDEDSCPTPTCNPNFFQCKNSTVCIPKLWTCDGDPDCEDGSDEESCEGKEPIKTDKPCSPLEFHCGSGECIHMSWKCDGGVDCKDKSDEKNCEKPTCSPDQFQCTNGKCIHGSRQCNQQYDCEDGSDELGCANETKCDGPEKFRCSSGECISMDRVCNGDKDCRDWSDEPLKECGDNECMKRNGGCSHICKDLKIGHECLCPEGYRLVGARKCEDINECERPDICSQICINLEGSYKCECEEGYQIDPMTGSCKSIGTVASLFFTNRHEVRKMTLDRREYTSFIPSLKNVVALDMEIASNKIYWSDLSQKKIYSALMDKAYNFSHHETVIGNEILAPDGIAVDWIHANLYWTDSAISSISVANTAGSKRKTLFKEGLAKPRDIVVDPTKGFMYWTDWGSPAKIEKGGLNGAVRQTLVDNNIEWPNGITLDLAHQRLYWVDSKLHTLSSIDVTGGNRRIVIADEHYLSHPFGLTIFEDLVFWTDIYNEAIFSANRLTGEQIKKVAENLLSPEDIVLYHNRGQPEAQNWCHLNLENGGCEYLCLPAPQINAHSPKYTCACPDGEYLGLDMRSCGKEPVSTNVTSPPVVISRSTTLAKLITTPTSVPSTIKPKQPTTRLPSTTTTIPTTTRTTIQPTTRKMTTQSAKRNLDLSTPGIRSTTESYPAGNNGDVKMETAESHARSNAIYIVIPVVILCLVAFGGFLLWRNWRLKNTNTIHFDNPVYQKTTEEDEIHICRSQEGYSYPSRQMVSLEDDVA</sequence>
<dbReference type="InterPro" id="IPR002172">
    <property type="entry name" value="LDrepeatLR_classA_rpt"/>
</dbReference>
<evidence type="ECO:0000256" key="8">
    <source>
        <dbReference type="ARBA" id="ARBA00023170"/>
    </source>
</evidence>
<dbReference type="PANTHER" id="PTHR22722:SF15">
    <property type="entry name" value="LOW-DENSITY LIPOPROTEIN RECEPTOR-RELATED"/>
    <property type="match status" value="1"/>
</dbReference>
<dbReference type="SMART" id="SM00135">
    <property type="entry name" value="LY"/>
    <property type="match status" value="5"/>
</dbReference>
<feature type="disulfide bond" evidence="11">
    <location>
        <begin position="184"/>
        <end position="202"/>
    </location>
</feature>
<dbReference type="SMART" id="SM00179">
    <property type="entry name" value="EGF_CA"/>
    <property type="match status" value="2"/>
</dbReference>
<feature type="non-terminal residue" evidence="16">
    <location>
        <position position="1"/>
    </location>
</feature>
<feature type="repeat" description="LDL-receptor class B" evidence="12">
    <location>
        <begin position="552"/>
        <end position="594"/>
    </location>
</feature>
<dbReference type="PRINTS" id="PR00261">
    <property type="entry name" value="LDLRECEPTOR"/>
</dbReference>
<evidence type="ECO:0000256" key="7">
    <source>
        <dbReference type="ARBA" id="ARBA00023157"/>
    </source>
</evidence>
<feature type="disulfide bond" evidence="11">
    <location>
        <begin position="350"/>
        <end position="368"/>
    </location>
</feature>
<dbReference type="InterPro" id="IPR023415">
    <property type="entry name" value="LDLR_class-A_CS"/>
</dbReference>
<dbReference type="Pfam" id="PF00058">
    <property type="entry name" value="Ldl_recept_b"/>
    <property type="match status" value="5"/>
</dbReference>
<evidence type="ECO:0000256" key="1">
    <source>
        <dbReference type="ARBA" id="ARBA00022536"/>
    </source>
</evidence>
<evidence type="ECO:0000256" key="2">
    <source>
        <dbReference type="ARBA" id="ARBA00022583"/>
    </source>
</evidence>
<evidence type="ECO:0000256" key="14">
    <source>
        <dbReference type="SAM" id="Phobius"/>
    </source>
</evidence>
<keyword evidence="9" id="KW-0325">Glycoprotein</keyword>
<protein>
    <recommendedName>
        <fullName evidence="15">EGF-like domain-containing protein</fullName>
    </recommendedName>
</protein>
<gene>
    <name evidence="16" type="ORF">RIMI_LOCUS6432298</name>
</gene>
<feature type="disulfide bond" evidence="11">
    <location>
        <begin position="309"/>
        <end position="327"/>
    </location>
</feature>
<feature type="disulfide bond" evidence="11">
    <location>
        <begin position="156"/>
        <end position="171"/>
    </location>
</feature>
<dbReference type="InterPro" id="IPR009030">
    <property type="entry name" value="Growth_fac_rcpt_cys_sf"/>
</dbReference>
<feature type="disulfide bond" evidence="11">
    <location>
        <begin position="94"/>
        <end position="106"/>
    </location>
</feature>
<dbReference type="SUPFAM" id="SSF57424">
    <property type="entry name" value="LDL receptor-like module"/>
    <property type="match status" value="6"/>
</dbReference>
<feature type="transmembrane region" description="Helical" evidence="14">
    <location>
        <begin position="887"/>
        <end position="908"/>
    </location>
</feature>
<dbReference type="EMBL" id="CAUEEQ010011561">
    <property type="protein sequence ID" value="CAJ0935741.1"/>
    <property type="molecule type" value="Genomic_DNA"/>
</dbReference>
<feature type="repeat" description="LDL-receptor class B" evidence="12">
    <location>
        <begin position="505"/>
        <end position="551"/>
    </location>
</feature>
<comment type="caution">
    <text evidence="16">The sequence shown here is derived from an EMBL/GenBank/DDBJ whole genome shotgun (WGS) entry which is preliminary data.</text>
</comment>
<evidence type="ECO:0000256" key="11">
    <source>
        <dbReference type="PROSITE-ProRule" id="PRU00124"/>
    </source>
</evidence>
<dbReference type="SMART" id="SM00181">
    <property type="entry name" value="EGF"/>
    <property type="match status" value="3"/>
</dbReference>
<keyword evidence="17" id="KW-1185">Reference proteome</keyword>
<comment type="caution">
    <text evidence="11">Lacks conserved residue(s) required for the propagation of feature annotation.</text>
</comment>
<keyword evidence="2" id="KW-0254">Endocytosis</keyword>